<comment type="caution">
    <text evidence="1">The sequence shown here is derived from an EMBL/GenBank/DDBJ whole genome shotgun (WGS) entry which is preliminary data.</text>
</comment>
<evidence type="ECO:0000313" key="2">
    <source>
        <dbReference type="Proteomes" id="UP000016960"/>
    </source>
</evidence>
<keyword evidence="2" id="KW-1185">Reference proteome</keyword>
<dbReference type="InParanoid" id="U5DDM0"/>
<proteinExistence type="predicted"/>
<dbReference type="STRING" id="582515.KR51_00006840"/>
<dbReference type="Proteomes" id="UP000016960">
    <property type="component" value="Unassembled WGS sequence"/>
</dbReference>
<sequence>MGNCLSVDSSWLWRGSEQLGLKGGERRGLVWQMNVQSHPDKGNVAISGHVLGNWYMALCQSPLAVLRVIPNEK</sequence>
<reference evidence="1 2" key="1">
    <citation type="submission" date="2013-05" db="EMBL/GenBank/DDBJ databases">
        <title>Draft genome sequence of Rubidibacter lacunae KORDI 51-2.</title>
        <authorList>
            <person name="Choi D.H."/>
            <person name="Noh J.H."/>
            <person name="Kwon K.-K."/>
            <person name="Lee J.-H."/>
            <person name="Ryu J.-Y."/>
        </authorList>
    </citation>
    <scope>NUCLEOTIDE SEQUENCE [LARGE SCALE GENOMIC DNA]</scope>
    <source>
        <strain evidence="1 2">KORDI 51-2</strain>
    </source>
</reference>
<accession>U5DDM0</accession>
<dbReference type="EMBL" id="ASSJ01000015">
    <property type="protein sequence ID" value="ERN42593.1"/>
    <property type="molecule type" value="Genomic_DNA"/>
</dbReference>
<protein>
    <submittedName>
        <fullName evidence="1">Uncharacterized protein</fullName>
    </submittedName>
</protein>
<organism evidence="1 2">
    <name type="scientific">Rubidibacter lacunae KORDI 51-2</name>
    <dbReference type="NCBI Taxonomy" id="582515"/>
    <lineage>
        <taxon>Bacteria</taxon>
        <taxon>Bacillati</taxon>
        <taxon>Cyanobacteriota</taxon>
        <taxon>Cyanophyceae</taxon>
        <taxon>Oscillatoriophycideae</taxon>
        <taxon>Chroococcales</taxon>
        <taxon>Aphanothecaceae</taxon>
        <taxon>Rubidibacter</taxon>
    </lineage>
</organism>
<gene>
    <name evidence="1" type="ORF">KR51_00006840</name>
</gene>
<dbReference type="AlphaFoldDB" id="U5DDM0"/>
<name>U5DDM0_9CHRO</name>
<evidence type="ECO:0000313" key="1">
    <source>
        <dbReference type="EMBL" id="ERN42593.1"/>
    </source>
</evidence>